<name>A0A2P4ZVY3_9HYPO</name>
<gene>
    <name evidence="2" type="ORF">TGAM01_v202942</name>
</gene>
<dbReference type="Proteomes" id="UP000054821">
    <property type="component" value="Unassembled WGS sequence"/>
</dbReference>
<protein>
    <submittedName>
        <fullName evidence="2">Uncharacterized protein</fullName>
    </submittedName>
</protein>
<dbReference type="RefSeq" id="XP_018666619.1">
    <property type="nucleotide sequence ID" value="XM_018800477.1"/>
</dbReference>
<keyword evidence="3" id="KW-1185">Reference proteome</keyword>
<dbReference type="GeneID" id="29980560"/>
<evidence type="ECO:0000256" key="1">
    <source>
        <dbReference type="SAM" id="MobiDB-lite"/>
    </source>
</evidence>
<proteinExistence type="predicted"/>
<organism evidence="2 3">
    <name type="scientific">Trichoderma gamsii</name>
    <dbReference type="NCBI Taxonomy" id="398673"/>
    <lineage>
        <taxon>Eukaryota</taxon>
        <taxon>Fungi</taxon>
        <taxon>Dikarya</taxon>
        <taxon>Ascomycota</taxon>
        <taxon>Pezizomycotina</taxon>
        <taxon>Sordariomycetes</taxon>
        <taxon>Hypocreomycetidae</taxon>
        <taxon>Hypocreales</taxon>
        <taxon>Hypocreaceae</taxon>
        <taxon>Trichoderma</taxon>
    </lineage>
</organism>
<accession>A0A2P4ZVY3</accession>
<dbReference type="AlphaFoldDB" id="A0A2P4ZVY3"/>
<sequence>MARRARAVRHTKGRDKDERASTKTAWLASDRRWRRAERPAGWPSGFQQTEGVRFDAMLAAPVLACGQSSVMLQGQGSSLLRSSGDGANGPSRADTCVLAAALRRGWRPGDGEDGWMEPGGVVFALAAGAQPKLPFDFFVLVQRTGASACVCRASACICWCLFRREEKEEMTESGG</sequence>
<feature type="compositionally biased region" description="Basic residues" evidence="1">
    <location>
        <begin position="1"/>
        <end position="13"/>
    </location>
</feature>
<reference evidence="2 3" key="1">
    <citation type="journal article" date="2016" name="Genome Announc.">
        <title>Draft Whole-Genome Sequence of Trichoderma gamsii T6085, a Promising Biocontrol Agent of Fusarium Head Blight on Wheat.</title>
        <authorList>
            <person name="Baroncelli R."/>
            <person name="Zapparata A."/>
            <person name="Piaggeschi G."/>
            <person name="Sarrocco S."/>
            <person name="Vannacci G."/>
        </authorList>
    </citation>
    <scope>NUCLEOTIDE SEQUENCE [LARGE SCALE GENOMIC DNA]</scope>
    <source>
        <strain evidence="2 3">T6085</strain>
    </source>
</reference>
<evidence type="ECO:0000313" key="2">
    <source>
        <dbReference type="EMBL" id="PON28447.1"/>
    </source>
</evidence>
<dbReference type="EMBL" id="JPDN02000007">
    <property type="protein sequence ID" value="PON28447.1"/>
    <property type="molecule type" value="Genomic_DNA"/>
</dbReference>
<evidence type="ECO:0000313" key="3">
    <source>
        <dbReference type="Proteomes" id="UP000054821"/>
    </source>
</evidence>
<feature type="region of interest" description="Disordered" evidence="1">
    <location>
        <begin position="1"/>
        <end position="23"/>
    </location>
</feature>
<comment type="caution">
    <text evidence="2">The sequence shown here is derived from an EMBL/GenBank/DDBJ whole genome shotgun (WGS) entry which is preliminary data.</text>
</comment>